<proteinExistence type="predicted"/>
<dbReference type="Proteomes" id="UP000789920">
    <property type="component" value="Unassembled WGS sequence"/>
</dbReference>
<feature type="non-terminal residue" evidence="1">
    <location>
        <position position="1"/>
    </location>
</feature>
<protein>
    <submittedName>
        <fullName evidence="1">17559_t:CDS:1</fullName>
    </submittedName>
</protein>
<organism evidence="1 2">
    <name type="scientific">Racocetra persica</name>
    <dbReference type="NCBI Taxonomy" id="160502"/>
    <lineage>
        <taxon>Eukaryota</taxon>
        <taxon>Fungi</taxon>
        <taxon>Fungi incertae sedis</taxon>
        <taxon>Mucoromycota</taxon>
        <taxon>Glomeromycotina</taxon>
        <taxon>Glomeromycetes</taxon>
        <taxon>Diversisporales</taxon>
        <taxon>Gigasporaceae</taxon>
        <taxon>Racocetra</taxon>
    </lineage>
</organism>
<gene>
    <name evidence="1" type="ORF">RPERSI_LOCUS5204</name>
</gene>
<accession>A0ACA9MDM0</accession>
<sequence>MRTEPRYTFSINLPISLYQRVVNEAGKGKISTFIKEILEEKLAEKTRKENIRELQGRHPGLVISNDEQNKFSPLITIIPLTSQVDKIYPFQVYSELKGRSGVILVDQIRTIDRKRFAERTLPNEILAFWMLGPKSVRAKLANLPELELSANRTNVKKINIDGKNLKGTLAVGDVDGFVNLEEFRCLNNHLLTEIDISKCTKLKKVICINNTKLVNLHLPNSISFLECQANPLTFLSLRICSKLKEINCSGNLLKSIKLPYLCHELEKLDIRMIEKEKIQQGIYNRFYGSLEPLKNLKKLRFLRICNTDIDSGLEHLPNNIETFDCSSYLRRSEFEERLKLAKAKSILAQELQEREELTQQLEQTKNVCFQQEQTINYLQQTLTDLQEEKTQVETELLGKINELKYELNL</sequence>
<dbReference type="EMBL" id="CAJVQC010007659">
    <property type="protein sequence ID" value="CAG8582466.1"/>
    <property type="molecule type" value="Genomic_DNA"/>
</dbReference>
<name>A0ACA9MDM0_9GLOM</name>
<reference evidence="1" key="1">
    <citation type="submission" date="2021-06" db="EMBL/GenBank/DDBJ databases">
        <authorList>
            <person name="Kallberg Y."/>
            <person name="Tangrot J."/>
            <person name="Rosling A."/>
        </authorList>
    </citation>
    <scope>NUCLEOTIDE SEQUENCE</scope>
    <source>
        <strain evidence="1">MA461A</strain>
    </source>
</reference>
<comment type="caution">
    <text evidence="1">The sequence shown here is derived from an EMBL/GenBank/DDBJ whole genome shotgun (WGS) entry which is preliminary data.</text>
</comment>
<keyword evidence="2" id="KW-1185">Reference proteome</keyword>
<evidence type="ECO:0000313" key="2">
    <source>
        <dbReference type="Proteomes" id="UP000789920"/>
    </source>
</evidence>
<evidence type="ECO:0000313" key="1">
    <source>
        <dbReference type="EMBL" id="CAG8582466.1"/>
    </source>
</evidence>
<feature type="non-terminal residue" evidence="1">
    <location>
        <position position="409"/>
    </location>
</feature>